<organism evidence="2 3">
    <name type="scientific">Paraliobacillus ryukyuensis</name>
    <dbReference type="NCBI Taxonomy" id="200904"/>
    <lineage>
        <taxon>Bacteria</taxon>
        <taxon>Bacillati</taxon>
        <taxon>Bacillota</taxon>
        <taxon>Bacilli</taxon>
        <taxon>Bacillales</taxon>
        <taxon>Bacillaceae</taxon>
        <taxon>Paraliobacillus</taxon>
    </lineage>
</organism>
<proteinExistence type="predicted"/>
<keyword evidence="3" id="KW-1185">Reference proteome</keyword>
<accession>A0A366DX09</accession>
<dbReference type="PROSITE" id="PS51257">
    <property type="entry name" value="PROKAR_LIPOPROTEIN"/>
    <property type="match status" value="1"/>
</dbReference>
<evidence type="ECO:0000313" key="2">
    <source>
        <dbReference type="EMBL" id="RBO94623.1"/>
    </source>
</evidence>
<comment type="caution">
    <text evidence="2">The sequence shown here is derived from an EMBL/GenBank/DDBJ whole genome shotgun (WGS) entry which is preliminary data.</text>
</comment>
<dbReference type="AlphaFoldDB" id="A0A366DX09"/>
<evidence type="ECO:0000256" key="1">
    <source>
        <dbReference type="SAM" id="Phobius"/>
    </source>
</evidence>
<keyword evidence="1" id="KW-0812">Transmembrane</keyword>
<name>A0A366DX09_9BACI</name>
<dbReference type="EMBL" id="QNRI01000010">
    <property type="protein sequence ID" value="RBO94623.1"/>
    <property type="molecule type" value="Genomic_DNA"/>
</dbReference>
<feature type="transmembrane region" description="Helical" evidence="1">
    <location>
        <begin position="34"/>
        <end position="54"/>
    </location>
</feature>
<gene>
    <name evidence="2" type="ORF">DES48_110111</name>
</gene>
<keyword evidence="1" id="KW-0472">Membrane</keyword>
<dbReference type="Proteomes" id="UP000252254">
    <property type="component" value="Unassembled WGS sequence"/>
</dbReference>
<sequence>MKQLFSNYIHWILVACVCIQLVTSIIWQENWLNLIFSFITSAVVIVLAISIELMRLRQK</sequence>
<evidence type="ECO:0000313" key="3">
    <source>
        <dbReference type="Proteomes" id="UP000252254"/>
    </source>
</evidence>
<feature type="transmembrane region" description="Helical" evidence="1">
    <location>
        <begin position="7"/>
        <end position="28"/>
    </location>
</feature>
<keyword evidence="1" id="KW-1133">Transmembrane helix</keyword>
<reference evidence="2 3" key="1">
    <citation type="submission" date="2018-06" db="EMBL/GenBank/DDBJ databases">
        <title>Genomic Encyclopedia of Type Strains, Phase IV (KMG-IV): sequencing the most valuable type-strain genomes for metagenomic binning, comparative biology and taxonomic classification.</title>
        <authorList>
            <person name="Goeker M."/>
        </authorList>
    </citation>
    <scope>NUCLEOTIDE SEQUENCE [LARGE SCALE GENOMIC DNA]</scope>
    <source>
        <strain evidence="2 3">DSM 15140</strain>
    </source>
</reference>
<protein>
    <submittedName>
        <fullName evidence="2">Uncharacterized protein</fullName>
    </submittedName>
</protein>